<dbReference type="EMBL" id="OCNE01000005">
    <property type="protein sequence ID" value="SOD62405.1"/>
    <property type="molecule type" value="Genomic_DNA"/>
</dbReference>
<dbReference type="GO" id="GO:0000160">
    <property type="term" value="P:phosphorelay signal transduction system"/>
    <property type="evidence" value="ECO:0007669"/>
    <property type="project" value="TreeGrafter"/>
</dbReference>
<dbReference type="SMART" id="SM00387">
    <property type="entry name" value="HATPase_c"/>
    <property type="match status" value="1"/>
</dbReference>
<evidence type="ECO:0000256" key="2">
    <source>
        <dbReference type="ARBA" id="ARBA00012438"/>
    </source>
</evidence>
<dbReference type="PANTHER" id="PTHR45436">
    <property type="entry name" value="SENSOR HISTIDINE KINASE YKOH"/>
    <property type="match status" value="1"/>
</dbReference>
<feature type="region of interest" description="Disordered" evidence="6">
    <location>
        <begin position="1"/>
        <end position="22"/>
    </location>
</feature>
<dbReference type="Gene3D" id="3.30.565.10">
    <property type="entry name" value="Histidine kinase-like ATPase, C-terminal domain"/>
    <property type="match status" value="1"/>
</dbReference>
<name>A0A286DUR5_9ACTN</name>
<comment type="catalytic activity">
    <reaction evidence="1">
        <text>ATP + protein L-histidine = ADP + protein N-phospho-L-histidine.</text>
        <dbReference type="EC" id="2.7.13.3"/>
    </reaction>
</comment>
<organism evidence="9 10">
    <name type="scientific">Streptomyces zhaozhouensis</name>
    <dbReference type="NCBI Taxonomy" id="1300267"/>
    <lineage>
        <taxon>Bacteria</taxon>
        <taxon>Bacillati</taxon>
        <taxon>Actinomycetota</taxon>
        <taxon>Actinomycetes</taxon>
        <taxon>Kitasatosporales</taxon>
        <taxon>Streptomycetaceae</taxon>
        <taxon>Streptomyces</taxon>
    </lineage>
</organism>
<dbReference type="InterPro" id="IPR050428">
    <property type="entry name" value="TCS_sensor_his_kinase"/>
</dbReference>
<evidence type="ECO:0000256" key="3">
    <source>
        <dbReference type="ARBA" id="ARBA00022553"/>
    </source>
</evidence>
<evidence type="ECO:0000313" key="9">
    <source>
        <dbReference type="EMBL" id="SOD62405.1"/>
    </source>
</evidence>
<keyword evidence="7" id="KW-0472">Membrane</keyword>
<evidence type="ECO:0000256" key="6">
    <source>
        <dbReference type="SAM" id="MobiDB-lite"/>
    </source>
</evidence>
<protein>
    <recommendedName>
        <fullName evidence="2">histidine kinase</fullName>
        <ecNumber evidence="2">2.7.13.3</ecNumber>
    </recommendedName>
</protein>
<keyword evidence="4" id="KW-0808">Transferase</keyword>
<dbReference type="InterPro" id="IPR036890">
    <property type="entry name" value="HATPase_C_sf"/>
</dbReference>
<keyword evidence="10" id="KW-1185">Reference proteome</keyword>
<dbReference type="Pfam" id="PF02518">
    <property type="entry name" value="HATPase_c"/>
    <property type="match status" value="1"/>
</dbReference>
<feature type="transmembrane region" description="Helical" evidence="7">
    <location>
        <begin position="68"/>
        <end position="92"/>
    </location>
</feature>
<keyword evidence="5 9" id="KW-0418">Kinase</keyword>
<evidence type="ECO:0000313" key="10">
    <source>
        <dbReference type="Proteomes" id="UP000219072"/>
    </source>
</evidence>
<dbReference type="GO" id="GO:0004673">
    <property type="term" value="F:protein histidine kinase activity"/>
    <property type="evidence" value="ECO:0007669"/>
    <property type="project" value="UniProtKB-EC"/>
</dbReference>
<dbReference type="SUPFAM" id="SSF55874">
    <property type="entry name" value="ATPase domain of HSP90 chaperone/DNA topoisomerase II/histidine kinase"/>
    <property type="match status" value="1"/>
</dbReference>
<dbReference type="Proteomes" id="UP000219072">
    <property type="component" value="Unassembled WGS sequence"/>
</dbReference>
<reference evidence="9 10" key="1">
    <citation type="submission" date="2017-09" db="EMBL/GenBank/DDBJ databases">
        <authorList>
            <person name="Ehlers B."/>
            <person name="Leendertz F.H."/>
        </authorList>
    </citation>
    <scope>NUCLEOTIDE SEQUENCE [LARGE SCALE GENOMIC DNA]</scope>
    <source>
        <strain evidence="9 10">CGMCC 4.7095</strain>
    </source>
</reference>
<keyword evidence="7" id="KW-1133">Transmembrane helix</keyword>
<keyword evidence="7" id="KW-0812">Transmembrane</keyword>
<feature type="region of interest" description="Disordered" evidence="6">
    <location>
        <begin position="439"/>
        <end position="492"/>
    </location>
</feature>
<dbReference type="RefSeq" id="WP_097230872.1">
    <property type="nucleotide sequence ID" value="NZ_OCNE01000005.1"/>
</dbReference>
<dbReference type="InterPro" id="IPR003594">
    <property type="entry name" value="HATPase_dom"/>
</dbReference>
<dbReference type="PANTHER" id="PTHR45436:SF5">
    <property type="entry name" value="SENSOR HISTIDINE KINASE TRCS"/>
    <property type="match status" value="1"/>
</dbReference>
<feature type="compositionally biased region" description="Pro residues" evidence="6">
    <location>
        <begin position="439"/>
        <end position="448"/>
    </location>
</feature>
<dbReference type="AlphaFoldDB" id="A0A286DUR5"/>
<evidence type="ECO:0000259" key="8">
    <source>
        <dbReference type="SMART" id="SM00387"/>
    </source>
</evidence>
<accession>A0A286DUR5</accession>
<gene>
    <name evidence="9" type="ORF">SAMN06297387_105221</name>
</gene>
<dbReference type="OrthoDB" id="4652229at2"/>
<evidence type="ECO:0000256" key="4">
    <source>
        <dbReference type="ARBA" id="ARBA00022679"/>
    </source>
</evidence>
<evidence type="ECO:0000256" key="5">
    <source>
        <dbReference type="ARBA" id="ARBA00022777"/>
    </source>
</evidence>
<keyword evidence="3" id="KW-0597">Phosphoprotein</keyword>
<proteinExistence type="predicted"/>
<dbReference type="GO" id="GO:0005886">
    <property type="term" value="C:plasma membrane"/>
    <property type="evidence" value="ECO:0007669"/>
    <property type="project" value="TreeGrafter"/>
</dbReference>
<dbReference type="EC" id="2.7.13.3" evidence="2"/>
<sequence length="510" mass="54692">MPVPLRQVARTARHGRPSGRVSALREPGFRRRLLALAVLPAAAVASLAALVVGHVLRSRPADGSGAGGALWPALTGGALLTCALLAGAALLAGSEAARQAGRVHALRRQAARGRVELQALLDQLERGERVRPPEGPAPTEPGEAPLELLRHEIAASRHAAQCAVAQAVALADERVGSDERVEVFVNLARRMQSFVHRQIEYLDELEHEVEDPELLKGLFHLDHLATRVRRHAENLAVLGGAISRRQWSRPVRMSEVLRSCVAEVEQYSRVKLVPPVEGTVRGHAVADVVHLLAELVENATEFSAPGTQVLLRVERVTAGLAVEVEDRGLGMTPAEQGQMNAVLAGTERHPVTALLEDGRVGLFVVATLARRHRIDVRLQSNIYGGVQAVLVLPHELLGDEAEGHFTPGRALGPPLTPARFPAAPGTAEAAEPVPLPPVVVAPDLPPPGAGHDHRPPLPRRVRQQHLVPQLRDGVPPRPEREKEVEPPDPGLMAAFRRGATLAEEAEARGT</sequence>
<evidence type="ECO:0000256" key="1">
    <source>
        <dbReference type="ARBA" id="ARBA00000085"/>
    </source>
</evidence>
<feature type="domain" description="Histidine kinase/HSP90-like ATPase" evidence="8">
    <location>
        <begin position="283"/>
        <end position="396"/>
    </location>
</feature>
<evidence type="ECO:0000256" key="7">
    <source>
        <dbReference type="SAM" id="Phobius"/>
    </source>
</evidence>
<feature type="transmembrane region" description="Helical" evidence="7">
    <location>
        <begin position="33"/>
        <end position="56"/>
    </location>
</feature>